<comment type="function">
    <text evidence="5">Responsible for synthesis of pseudouridine from uracil.</text>
</comment>
<organism evidence="7 8">
    <name type="scientific">Sandaracinus amylolyticus</name>
    <dbReference type="NCBI Taxonomy" id="927083"/>
    <lineage>
        <taxon>Bacteria</taxon>
        <taxon>Pseudomonadati</taxon>
        <taxon>Myxococcota</taxon>
        <taxon>Polyangia</taxon>
        <taxon>Polyangiales</taxon>
        <taxon>Sandaracinaceae</taxon>
        <taxon>Sandaracinus</taxon>
    </lineage>
</organism>
<dbReference type="Proteomes" id="UP000034883">
    <property type="component" value="Chromosome"/>
</dbReference>
<dbReference type="CDD" id="cd02869">
    <property type="entry name" value="PseudoU_synth_RluA_like"/>
    <property type="match status" value="1"/>
</dbReference>
<evidence type="ECO:0000256" key="5">
    <source>
        <dbReference type="RuleBase" id="RU362028"/>
    </source>
</evidence>
<reference evidence="7 8" key="1">
    <citation type="submission" date="2015-03" db="EMBL/GenBank/DDBJ databases">
        <title>Genome assembly of Sandaracinus amylolyticus DSM 53668.</title>
        <authorList>
            <person name="Sharma G."/>
            <person name="Subramanian S."/>
        </authorList>
    </citation>
    <scope>NUCLEOTIDE SEQUENCE [LARGE SCALE GENOMIC DNA]</scope>
    <source>
        <strain evidence="7 8">DSM 53668</strain>
    </source>
</reference>
<dbReference type="KEGG" id="samy:DB32_002885"/>
<keyword evidence="8" id="KW-1185">Reference proteome</keyword>
<gene>
    <name evidence="7" type="ORF">DB32_002885</name>
</gene>
<dbReference type="GO" id="GO:0120159">
    <property type="term" value="F:rRNA pseudouridine synthase activity"/>
    <property type="evidence" value="ECO:0007669"/>
    <property type="project" value="UniProtKB-ARBA"/>
</dbReference>
<evidence type="ECO:0000256" key="2">
    <source>
        <dbReference type="ARBA" id="ARBA00023235"/>
    </source>
</evidence>
<dbReference type="SUPFAM" id="SSF55174">
    <property type="entry name" value="Alpha-L RNA-binding motif"/>
    <property type="match status" value="1"/>
</dbReference>
<evidence type="ECO:0000313" key="8">
    <source>
        <dbReference type="Proteomes" id="UP000034883"/>
    </source>
</evidence>
<dbReference type="Gene3D" id="3.10.290.10">
    <property type="entry name" value="RNA-binding S4 domain"/>
    <property type="match status" value="1"/>
</dbReference>
<evidence type="ECO:0000256" key="1">
    <source>
        <dbReference type="ARBA" id="ARBA00010876"/>
    </source>
</evidence>
<proteinExistence type="inferred from homology"/>
<dbReference type="InterPro" id="IPR002942">
    <property type="entry name" value="S4_RNA-bd"/>
</dbReference>
<dbReference type="InterPro" id="IPR006145">
    <property type="entry name" value="PsdUridine_synth_RsuA/RluA"/>
</dbReference>
<dbReference type="STRING" id="927083.DB32_002885"/>
<accession>A0A0F6W2G3</accession>
<feature type="active site" evidence="3">
    <location>
        <position position="155"/>
    </location>
</feature>
<dbReference type="PROSITE" id="PS50889">
    <property type="entry name" value="S4"/>
    <property type="match status" value="1"/>
</dbReference>
<dbReference type="InterPro" id="IPR006225">
    <property type="entry name" value="PsdUridine_synth_RluC/D"/>
</dbReference>
<dbReference type="PROSITE" id="PS01129">
    <property type="entry name" value="PSI_RLU"/>
    <property type="match status" value="1"/>
</dbReference>
<sequence>MSDPSAPFDLEISEAHDGDRLDRVLAAMCPSISRSTFQRWIDEGRVTIAGAPVISKTRAKAGAKVHVVPAPPPPSDATPQDIPLVVLHEDEHLAVIDKPAGLVVHPAPGHADGTLVNALLFRFGITIDEPAVASSDDDDAIPVGPPRPGIVHRLDRFTSGVMVVARTPAAREGLTAQFATHSIERAYLAICEGEHPPRATYDTLHGRHPRDRKKFSGKVVRGKRAVTHVERVEGLHGATLVRCRLETGRTHQIRVHLSEAGFPLLGDPLYGRAPRDPFVREIAETLGGRQALHAAVLGFVHPITKATMRFETPLPPDLRDALEALRSRA</sequence>
<dbReference type="SUPFAM" id="SSF55120">
    <property type="entry name" value="Pseudouridine synthase"/>
    <property type="match status" value="1"/>
</dbReference>
<feature type="domain" description="RNA-binding S4" evidence="6">
    <location>
        <begin position="19"/>
        <end position="79"/>
    </location>
</feature>
<dbReference type="InterPro" id="IPR006224">
    <property type="entry name" value="PsdUridine_synth_RluA-like_CS"/>
</dbReference>
<dbReference type="GO" id="GO:0000455">
    <property type="term" value="P:enzyme-directed rRNA pseudouridine synthesis"/>
    <property type="evidence" value="ECO:0007669"/>
    <property type="project" value="UniProtKB-ARBA"/>
</dbReference>
<dbReference type="Pfam" id="PF00849">
    <property type="entry name" value="PseudoU_synth_2"/>
    <property type="match status" value="1"/>
</dbReference>
<dbReference type="InterPro" id="IPR020103">
    <property type="entry name" value="PsdUridine_synth_cat_dom_sf"/>
</dbReference>
<keyword evidence="2 5" id="KW-0413">Isomerase</keyword>
<evidence type="ECO:0000313" key="7">
    <source>
        <dbReference type="EMBL" id="AKF05736.1"/>
    </source>
</evidence>
<dbReference type="GO" id="GO:0003723">
    <property type="term" value="F:RNA binding"/>
    <property type="evidence" value="ECO:0007669"/>
    <property type="project" value="UniProtKB-KW"/>
</dbReference>
<dbReference type="AlphaFoldDB" id="A0A0F6W2G3"/>
<dbReference type="RefSeq" id="WP_053238810.1">
    <property type="nucleotide sequence ID" value="NZ_CP011125.1"/>
</dbReference>
<dbReference type="NCBIfam" id="TIGR00005">
    <property type="entry name" value="rluA_subfam"/>
    <property type="match status" value="1"/>
</dbReference>
<comment type="catalytic activity">
    <reaction evidence="5">
        <text>a uridine in RNA = a pseudouridine in RNA</text>
        <dbReference type="Rhea" id="RHEA:48348"/>
        <dbReference type="Rhea" id="RHEA-COMP:12068"/>
        <dbReference type="Rhea" id="RHEA-COMP:12069"/>
        <dbReference type="ChEBI" id="CHEBI:65314"/>
        <dbReference type="ChEBI" id="CHEBI:65315"/>
    </reaction>
</comment>
<evidence type="ECO:0000259" key="6">
    <source>
        <dbReference type="SMART" id="SM00363"/>
    </source>
</evidence>
<protein>
    <recommendedName>
        <fullName evidence="5">Pseudouridine synthase</fullName>
        <ecNumber evidence="5">5.4.99.-</ecNumber>
    </recommendedName>
</protein>
<dbReference type="PANTHER" id="PTHR21600">
    <property type="entry name" value="MITOCHONDRIAL RNA PSEUDOURIDINE SYNTHASE"/>
    <property type="match status" value="1"/>
</dbReference>
<dbReference type="Gene3D" id="3.30.2350.10">
    <property type="entry name" value="Pseudouridine synthase"/>
    <property type="match status" value="1"/>
</dbReference>
<dbReference type="PANTHER" id="PTHR21600:SF44">
    <property type="entry name" value="RIBOSOMAL LARGE SUBUNIT PSEUDOURIDINE SYNTHASE D"/>
    <property type="match status" value="1"/>
</dbReference>
<keyword evidence="4" id="KW-0694">RNA-binding</keyword>
<dbReference type="EC" id="5.4.99.-" evidence="5"/>
<dbReference type="SMART" id="SM00363">
    <property type="entry name" value="S4"/>
    <property type="match status" value="1"/>
</dbReference>
<dbReference type="EMBL" id="CP011125">
    <property type="protein sequence ID" value="AKF05736.1"/>
    <property type="molecule type" value="Genomic_DNA"/>
</dbReference>
<name>A0A0F6W2G3_9BACT</name>
<evidence type="ECO:0000256" key="4">
    <source>
        <dbReference type="PROSITE-ProRule" id="PRU00182"/>
    </source>
</evidence>
<evidence type="ECO:0000256" key="3">
    <source>
        <dbReference type="PIRSR" id="PIRSR606225-1"/>
    </source>
</evidence>
<dbReference type="CDD" id="cd00165">
    <property type="entry name" value="S4"/>
    <property type="match status" value="1"/>
</dbReference>
<dbReference type="Pfam" id="PF01479">
    <property type="entry name" value="S4"/>
    <property type="match status" value="1"/>
</dbReference>
<comment type="similarity">
    <text evidence="1 5">Belongs to the pseudouridine synthase RluA family.</text>
</comment>
<dbReference type="InterPro" id="IPR036986">
    <property type="entry name" value="S4_RNA-bd_sf"/>
</dbReference>
<dbReference type="InterPro" id="IPR050188">
    <property type="entry name" value="RluA_PseudoU_synthase"/>
</dbReference>